<dbReference type="PANTHER" id="PTHR41694">
    <property type="entry name" value="ENDOGENOUS RETROVIRUS GROUP K MEMBER POL PROTEIN"/>
    <property type="match status" value="1"/>
</dbReference>
<feature type="non-terminal residue" evidence="8">
    <location>
        <position position="1"/>
    </location>
</feature>
<evidence type="ECO:0000256" key="1">
    <source>
        <dbReference type="ARBA" id="ARBA00022679"/>
    </source>
</evidence>
<name>A0A7K9LRR7_9PASS</name>
<comment type="caution">
    <text evidence="8">The sequence shown here is derived from an EMBL/GenBank/DDBJ whole genome shotgun (WGS) entry which is preliminary data.</text>
</comment>
<reference evidence="8 9" key="1">
    <citation type="submission" date="2019-09" db="EMBL/GenBank/DDBJ databases">
        <title>Bird 10,000 Genomes (B10K) Project - Family phase.</title>
        <authorList>
            <person name="Zhang G."/>
        </authorList>
    </citation>
    <scope>NUCLEOTIDE SEQUENCE [LARGE SCALE GENOMIC DNA]</scope>
    <source>
        <strain evidence="8">B10K-DU-001-29</strain>
        <tissue evidence="8">Muscle</tissue>
    </source>
</reference>
<evidence type="ECO:0000259" key="7">
    <source>
        <dbReference type="PROSITE" id="PS50879"/>
    </source>
</evidence>
<dbReference type="Pfam" id="PF00075">
    <property type="entry name" value="RNase_H"/>
    <property type="match status" value="1"/>
</dbReference>
<dbReference type="GO" id="GO:0003964">
    <property type="term" value="F:RNA-directed DNA polymerase activity"/>
    <property type="evidence" value="ECO:0007669"/>
    <property type="project" value="UniProtKB-KW"/>
</dbReference>
<dbReference type="OrthoDB" id="9395371at2759"/>
<keyword evidence="3" id="KW-0540">Nuclease</keyword>
<dbReference type="InterPro" id="IPR002156">
    <property type="entry name" value="RNaseH_domain"/>
</dbReference>
<keyword evidence="2" id="KW-0548">Nucleotidyltransferase</keyword>
<evidence type="ECO:0000256" key="2">
    <source>
        <dbReference type="ARBA" id="ARBA00022695"/>
    </source>
</evidence>
<evidence type="ECO:0000256" key="4">
    <source>
        <dbReference type="ARBA" id="ARBA00022759"/>
    </source>
</evidence>
<keyword evidence="4" id="KW-0255">Endonuclease</keyword>
<keyword evidence="6" id="KW-0695">RNA-directed DNA polymerase</keyword>
<dbReference type="AlphaFoldDB" id="A0A7K9LRR7"/>
<evidence type="ECO:0000256" key="3">
    <source>
        <dbReference type="ARBA" id="ARBA00022722"/>
    </source>
</evidence>
<keyword evidence="1" id="KW-0808">Transferase</keyword>
<evidence type="ECO:0000313" key="8">
    <source>
        <dbReference type="EMBL" id="NXH65462.1"/>
    </source>
</evidence>
<dbReference type="InterPro" id="IPR036397">
    <property type="entry name" value="RNaseH_sf"/>
</dbReference>
<organism evidence="8 9">
    <name type="scientific">Rhabdornis inornatus</name>
    <dbReference type="NCBI Taxonomy" id="237438"/>
    <lineage>
        <taxon>Eukaryota</taxon>
        <taxon>Metazoa</taxon>
        <taxon>Chordata</taxon>
        <taxon>Craniata</taxon>
        <taxon>Vertebrata</taxon>
        <taxon>Euteleostomi</taxon>
        <taxon>Archelosauria</taxon>
        <taxon>Archosauria</taxon>
        <taxon>Dinosauria</taxon>
        <taxon>Saurischia</taxon>
        <taxon>Theropoda</taxon>
        <taxon>Coelurosauria</taxon>
        <taxon>Aves</taxon>
        <taxon>Neognathae</taxon>
        <taxon>Neoaves</taxon>
        <taxon>Telluraves</taxon>
        <taxon>Australaves</taxon>
        <taxon>Passeriformes</taxon>
        <taxon>Rhabdornithidae</taxon>
        <taxon>Rhabdornis</taxon>
    </lineage>
</organism>
<evidence type="ECO:0000256" key="5">
    <source>
        <dbReference type="ARBA" id="ARBA00022801"/>
    </source>
</evidence>
<dbReference type="Proteomes" id="UP000583164">
    <property type="component" value="Unassembled WGS sequence"/>
</dbReference>
<dbReference type="PROSITE" id="PS50879">
    <property type="entry name" value="RNASE_H_1"/>
    <property type="match status" value="1"/>
</dbReference>
<proteinExistence type="predicted"/>
<dbReference type="GO" id="GO:0004523">
    <property type="term" value="F:RNA-DNA hybrid ribonuclease activity"/>
    <property type="evidence" value="ECO:0007669"/>
    <property type="project" value="InterPro"/>
</dbReference>
<protein>
    <submittedName>
        <fullName evidence="8">POK6 protein</fullName>
    </submittedName>
</protein>
<sequence length="101" mass="11371">PLREEKPIPGAITAFTDAGRKSRRAAIVWMLNETWHQQMLDATPEDSLQTLELLAVIWAVSNLSEPLNVVSDSLYVVGVVSRIEDAAIKEVQNRRLYELLL</sequence>
<accession>A0A7K9LRR7</accession>
<dbReference type="SUPFAM" id="SSF53098">
    <property type="entry name" value="Ribonuclease H-like"/>
    <property type="match status" value="1"/>
</dbReference>
<evidence type="ECO:0000256" key="6">
    <source>
        <dbReference type="ARBA" id="ARBA00022918"/>
    </source>
</evidence>
<dbReference type="Gene3D" id="3.30.420.10">
    <property type="entry name" value="Ribonuclease H-like superfamily/Ribonuclease H"/>
    <property type="match status" value="1"/>
</dbReference>
<dbReference type="PANTHER" id="PTHR41694:SF3">
    <property type="entry name" value="RNA-DIRECTED DNA POLYMERASE-RELATED"/>
    <property type="match status" value="1"/>
</dbReference>
<keyword evidence="5" id="KW-0378">Hydrolase</keyword>
<feature type="domain" description="RNase H type-1" evidence="7">
    <location>
        <begin position="8"/>
        <end position="101"/>
    </location>
</feature>
<keyword evidence="9" id="KW-1185">Reference proteome</keyword>
<gene>
    <name evidence="8" type="primary">Ervk6</name>
    <name evidence="8" type="ORF">RHAINO_R16125</name>
</gene>
<evidence type="ECO:0000313" key="9">
    <source>
        <dbReference type="Proteomes" id="UP000583164"/>
    </source>
</evidence>
<feature type="non-terminal residue" evidence="8">
    <location>
        <position position="101"/>
    </location>
</feature>
<dbReference type="EMBL" id="VWZS01018508">
    <property type="protein sequence ID" value="NXH65462.1"/>
    <property type="molecule type" value="Genomic_DNA"/>
</dbReference>
<dbReference type="InterPro" id="IPR012337">
    <property type="entry name" value="RNaseH-like_sf"/>
</dbReference>
<dbReference type="GO" id="GO:0035613">
    <property type="term" value="F:RNA stem-loop binding"/>
    <property type="evidence" value="ECO:0007669"/>
    <property type="project" value="TreeGrafter"/>
</dbReference>